<dbReference type="STRING" id="1910958.BTM30_04700"/>
<comment type="similarity">
    <text evidence="2">Belongs to the GMC oxidoreductase family.</text>
</comment>
<evidence type="ECO:0000313" key="9">
    <source>
        <dbReference type="Proteomes" id="UP000240206"/>
    </source>
</evidence>
<comment type="cofactor">
    <cofactor evidence="1">
        <name>FAD</name>
        <dbReference type="ChEBI" id="CHEBI:57692"/>
    </cofactor>
</comment>
<evidence type="ECO:0000256" key="3">
    <source>
        <dbReference type="ARBA" id="ARBA00022630"/>
    </source>
</evidence>
<dbReference type="GO" id="GO:0050660">
    <property type="term" value="F:flavin adenine dinucleotide binding"/>
    <property type="evidence" value="ECO:0007669"/>
    <property type="project" value="InterPro"/>
</dbReference>
<dbReference type="Pfam" id="PF00732">
    <property type="entry name" value="GMC_oxred_N"/>
    <property type="match status" value="1"/>
</dbReference>
<dbReference type="SUPFAM" id="SSF51905">
    <property type="entry name" value="FAD/NAD(P)-binding domain"/>
    <property type="match status" value="1"/>
</dbReference>
<dbReference type="InterPro" id="IPR051473">
    <property type="entry name" value="P2Ox-like"/>
</dbReference>
<evidence type="ECO:0000256" key="1">
    <source>
        <dbReference type="ARBA" id="ARBA00001974"/>
    </source>
</evidence>
<dbReference type="InterPro" id="IPR000172">
    <property type="entry name" value="GMC_OxRdtase_N"/>
</dbReference>
<dbReference type="PANTHER" id="PTHR42784">
    <property type="entry name" value="PYRANOSE 2-OXIDASE"/>
    <property type="match status" value="1"/>
</dbReference>
<gene>
    <name evidence="8" type="ORF">C7K08_04840</name>
</gene>
<dbReference type="Gene3D" id="3.50.50.60">
    <property type="entry name" value="FAD/NAD(P)-binding domain"/>
    <property type="match status" value="2"/>
</dbReference>
<dbReference type="InterPro" id="IPR036188">
    <property type="entry name" value="FAD/NAD-bd_sf"/>
</dbReference>
<dbReference type="AlphaFoldDB" id="A0A2P7EFU3"/>
<reference evidence="9" key="1">
    <citation type="submission" date="2018-03" db="EMBL/GenBank/DDBJ databases">
        <title>Ecological and genomic features of two cosmopolitan and abundant freshwater picocyanobacteria.</title>
        <authorList>
            <person name="Cabello-Yeves P.J."/>
            <person name="Picazo A."/>
            <person name="Camacho A."/>
            <person name="Callieri C."/>
            <person name="Rosselli R."/>
            <person name="Roda-Garcia J."/>
            <person name="Coutinho F.H."/>
            <person name="Rodriguez-Valera F."/>
        </authorList>
    </citation>
    <scope>NUCLEOTIDE SEQUENCE [LARGE SCALE GENOMIC DNA]</scope>
    <source>
        <strain evidence="9">Tous</strain>
    </source>
</reference>
<evidence type="ECO:0000256" key="2">
    <source>
        <dbReference type="ARBA" id="ARBA00010790"/>
    </source>
</evidence>
<dbReference type="GO" id="GO:0016614">
    <property type="term" value="F:oxidoreductase activity, acting on CH-OH group of donors"/>
    <property type="evidence" value="ECO:0007669"/>
    <property type="project" value="InterPro"/>
</dbReference>
<keyword evidence="3" id="KW-0285">Flavoprotein</keyword>
<sequence>MRERDFEELIHVDGISPAWPLRYNDFEPYYTRAEAMYHVHGERGEDPTEPSASAPYPYPPIKHEPRMQQLVDGFKAAGLHPFHAPTGVNLDEANLPFSACVKCNRCDGFPCLLHAKGDAEVMGIRAGLGLANSSLTLLTRCHVLKLITNLAGDTITEVLVDRDGEKLKFTGDIVVVSCGAANSARLLLMSANDKHPNGLANRSDQVGRNYMYHNCKAVVALGREPNDTIFQKTIAVNDWYFGDNNFDFPIGNIQMTGKTNGAMMKGYKPKLTALAPTWSMDKLAERSLDFWLQTEDLPRPDNRVTVDSSGQITLSYLPTNDRASNELMVRLERLLDKMYQQDHLAERQIYFASDMAIAAVGHQAGTCRFGTNPEDSVLDLNCKAHDLDNLYVVDTSFFPSIGAVNPSLTAIANAIRVSEHLVERLG</sequence>
<feature type="domain" description="Glucose-methanol-choline oxidoreductase C-terminal" evidence="7">
    <location>
        <begin position="298"/>
        <end position="414"/>
    </location>
</feature>
<keyword evidence="9" id="KW-1185">Reference proteome</keyword>
<evidence type="ECO:0000259" key="7">
    <source>
        <dbReference type="Pfam" id="PF05199"/>
    </source>
</evidence>
<evidence type="ECO:0000256" key="5">
    <source>
        <dbReference type="ARBA" id="ARBA00023002"/>
    </source>
</evidence>
<name>A0A2P7EFU3_9SYNE</name>
<accession>A0A2P7EFU3</accession>
<dbReference type="InterPro" id="IPR007867">
    <property type="entry name" value="GMC_OxRtase_C"/>
</dbReference>
<dbReference type="Pfam" id="PF05199">
    <property type="entry name" value="GMC_oxred_C"/>
    <property type="match status" value="1"/>
</dbReference>
<feature type="domain" description="Glucose-methanol-choline oxidoreductase N-terminal" evidence="6">
    <location>
        <begin position="111"/>
        <end position="214"/>
    </location>
</feature>
<dbReference type="Proteomes" id="UP000240206">
    <property type="component" value="Unassembled WGS sequence"/>
</dbReference>
<evidence type="ECO:0000256" key="4">
    <source>
        <dbReference type="ARBA" id="ARBA00022827"/>
    </source>
</evidence>
<dbReference type="EMBL" id="PXVC01000013">
    <property type="protein sequence ID" value="PSI02060.1"/>
    <property type="molecule type" value="Genomic_DNA"/>
</dbReference>
<comment type="caution">
    <text evidence="8">The sequence shown here is derived from an EMBL/GenBank/DDBJ whole genome shotgun (WGS) entry which is preliminary data.</text>
</comment>
<protein>
    <submittedName>
        <fullName evidence="8">Dehydrogenase</fullName>
    </submittedName>
</protein>
<keyword evidence="4" id="KW-0274">FAD</keyword>
<evidence type="ECO:0000259" key="6">
    <source>
        <dbReference type="Pfam" id="PF00732"/>
    </source>
</evidence>
<organism evidence="8 9">
    <name type="scientific">Synechococcus lacustris str. Tous</name>
    <dbReference type="NCBI Taxonomy" id="1910958"/>
    <lineage>
        <taxon>Bacteria</taxon>
        <taxon>Bacillati</taxon>
        <taxon>Cyanobacteriota</taxon>
        <taxon>Cyanophyceae</taxon>
        <taxon>Synechococcales</taxon>
        <taxon>Synechococcaceae</taxon>
        <taxon>Synechococcus</taxon>
    </lineage>
</organism>
<dbReference type="PANTHER" id="PTHR42784:SF1">
    <property type="entry name" value="PYRANOSE 2-OXIDASE"/>
    <property type="match status" value="1"/>
</dbReference>
<evidence type="ECO:0000313" key="8">
    <source>
        <dbReference type="EMBL" id="PSI02060.1"/>
    </source>
</evidence>
<proteinExistence type="inferred from homology"/>
<keyword evidence="5" id="KW-0560">Oxidoreductase</keyword>